<name>A0ABV1DY17_9FIRM</name>
<evidence type="ECO:0008006" key="3">
    <source>
        <dbReference type="Google" id="ProtNLM"/>
    </source>
</evidence>
<organism evidence="1 2">
    <name type="scientific">Solibaculum intestinale</name>
    <dbReference type="NCBI Taxonomy" id="3133165"/>
    <lineage>
        <taxon>Bacteria</taxon>
        <taxon>Bacillati</taxon>
        <taxon>Bacillota</taxon>
        <taxon>Clostridia</taxon>
        <taxon>Eubacteriales</taxon>
        <taxon>Oscillospiraceae</taxon>
        <taxon>Solibaculum</taxon>
    </lineage>
</organism>
<dbReference type="RefSeq" id="WP_349218236.1">
    <property type="nucleotide sequence ID" value="NZ_JBBMFD010000004.1"/>
</dbReference>
<comment type="caution">
    <text evidence="1">The sequence shown here is derived from an EMBL/GenBank/DDBJ whole genome shotgun (WGS) entry which is preliminary data.</text>
</comment>
<keyword evidence="2" id="KW-1185">Reference proteome</keyword>
<sequence>MIRWKTEKKSSSAWNKKRLWLTVLLVLLLTAAAGTTLAFLATGTSPIANLFTPSKVACQVEETFDGVTKENVSIENTGNTTAFIRASLVVTWKTPDGSVVLAQKPENGTDYSLTLAEKTGWMEGSDGYYYYSEAVSPGENTGLLMEQCRPLTQKEGYVLSVEIVASAVQSSPETVASDAWGVTVENGIITAVPAGQ</sequence>
<evidence type="ECO:0000313" key="1">
    <source>
        <dbReference type="EMBL" id="MEQ2439942.1"/>
    </source>
</evidence>
<accession>A0ABV1DY17</accession>
<dbReference type="EMBL" id="JBBMFD010000004">
    <property type="protein sequence ID" value="MEQ2439942.1"/>
    <property type="molecule type" value="Genomic_DNA"/>
</dbReference>
<reference evidence="1 2" key="1">
    <citation type="submission" date="2024-03" db="EMBL/GenBank/DDBJ databases">
        <title>Human intestinal bacterial collection.</title>
        <authorList>
            <person name="Pauvert C."/>
            <person name="Hitch T.C.A."/>
            <person name="Clavel T."/>
        </authorList>
    </citation>
    <scope>NUCLEOTIDE SEQUENCE [LARGE SCALE GENOMIC DNA]</scope>
    <source>
        <strain evidence="1 2">CLA-JM-H44</strain>
    </source>
</reference>
<proteinExistence type="predicted"/>
<gene>
    <name evidence="1" type="ORF">WMO26_03765</name>
</gene>
<protein>
    <recommendedName>
        <fullName evidence="3">Alternate signal-mediated exported protein, CPF_0494 family</fullName>
    </recommendedName>
</protein>
<dbReference type="Proteomes" id="UP001489509">
    <property type="component" value="Unassembled WGS sequence"/>
</dbReference>
<evidence type="ECO:0000313" key="2">
    <source>
        <dbReference type="Proteomes" id="UP001489509"/>
    </source>
</evidence>